<evidence type="ECO:0000256" key="4">
    <source>
        <dbReference type="ARBA" id="ARBA00022618"/>
    </source>
</evidence>
<feature type="transmembrane region" description="Helical" evidence="21">
    <location>
        <begin position="304"/>
        <end position="325"/>
    </location>
</feature>
<dbReference type="GO" id="GO:0009252">
    <property type="term" value="P:peptidoglycan biosynthetic process"/>
    <property type="evidence" value="ECO:0007669"/>
    <property type="project" value="UniProtKB-KW"/>
</dbReference>
<keyword evidence="6" id="KW-0808">Transferase</keyword>
<dbReference type="Proteomes" id="UP000178570">
    <property type="component" value="Unassembled WGS sequence"/>
</dbReference>
<evidence type="ECO:0000256" key="20">
    <source>
        <dbReference type="ARBA" id="ARBA00049902"/>
    </source>
</evidence>
<evidence type="ECO:0000256" key="2">
    <source>
        <dbReference type="ARBA" id="ARBA00004752"/>
    </source>
</evidence>
<evidence type="ECO:0000256" key="19">
    <source>
        <dbReference type="ARBA" id="ARBA00044770"/>
    </source>
</evidence>
<feature type="transmembrane region" description="Helical" evidence="21">
    <location>
        <begin position="72"/>
        <end position="90"/>
    </location>
</feature>
<dbReference type="AlphaFoldDB" id="A0A1G1XL32"/>
<comment type="catalytic activity">
    <reaction evidence="20">
        <text>[GlcNAc-(1-&gt;4)-Mur2Ac(oyl-L-Ala-gamma-D-Glu-L-Lys-D-Ala-D-Ala)](n)-di-trans,octa-cis-undecaprenyl diphosphate + beta-D-GlcNAc-(1-&gt;4)-Mur2Ac(oyl-L-Ala-gamma-D-Glu-L-Lys-D-Ala-D-Ala)-di-trans,octa-cis-undecaprenyl diphosphate = [GlcNAc-(1-&gt;4)-Mur2Ac(oyl-L-Ala-gamma-D-Glu-L-Lys-D-Ala-D-Ala)](n+1)-di-trans,octa-cis-undecaprenyl diphosphate + di-trans,octa-cis-undecaprenyl diphosphate + H(+)</text>
        <dbReference type="Rhea" id="RHEA:23708"/>
        <dbReference type="Rhea" id="RHEA-COMP:9602"/>
        <dbReference type="Rhea" id="RHEA-COMP:9603"/>
        <dbReference type="ChEBI" id="CHEBI:15378"/>
        <dbReference type="ChEBI" id="CHEBI:58405"/>
        <dbReference type="ChEBI" id="CHEBI:60033"/>
        <dbReference type="ChEBI" id="CHEBI:78435"/>
        <dbReference type="EC" id="2.4.99.28"/>
    </reaction>
</comment>
<dbReference type="Pfam" id="PF01098">
    <property type="entry name" value="FTSW_RODA_SPOVE"/>
    <property type="match status" value="1"/>
</dbReference>
<evidence type="ECO:0000256" key="14">
    <source>
        <dbReference type="ARBA" id="ARBA00032370"/>
    </source>
</evidence>
<evidence type="ECO:0000313" key="23">
    <source>
        <dbReference type="Proteomes" id="UP000178570"/>
    </source>
</evidence>
<evidence type="ECO:0000256" key="10">
    <source>
        <dbReference type="ARBA" id="ARBA00022989"/>
    </source>
</evidence>
<dbReference type="GO" id="GO:0015648">
    <property type="term" value="F:lipid-linked peptidoglycan transporter activity"/>
    <property type="evidence" value="ECO:0007669"/>
    <property type="project" value="TreeGrafter"/>
</dbReference>
<keyword evidence="10 21" id="KW-1133">Transmembrane helix</keyword>
<feature type="transmembrane region" description="Helical" evidence="21">
    <location>
        <begin position="9"/>
        <end position="28"/>
    </location>
</feature>
<evidence type="ECO:0000313" key="22">
    <source>
        <dbReference type="EMBL" id="OGY40320.1"/>
    </source>
</evidence>
<organism evidence="22 23">
    <name type="scientific">Candidatus Brennerbacteria bacterium RIFOXYD1_FULL_41_16</name>
    <dbReference type="NCBI Taxonomy" id="1797529"/>
    <lineage>
        <taxon>Bacteria</taxon>
        <taxon>Candidatus Brenneribacteriota</taxon>
    </lineage>
</organism>
<comment type="subcellular location">
    <subcellularLocation>
        <location evidence="1">Cell membrane</location>
        <topology evidence="1">Multi-pass membrane protein</topology>
    </subcellularLocation>
</comment>
<dbReference type="InterPro" id="IPR018365">
    <property type="entry name" value="Cell_cycle_FtsW-rel_CS"/>
</dbReference>
<evidence type="ECO:0000256" key="7">
    <source>
        <dbReference type="ARBA" id="ARBA00022692"/>
    </source>
</evidence>
<evidence type="ECO:0000256" key="13">
    <source>
        <dbReference type="ARBA" id="ARBA00023316"/>
    </source>
</evidence>
<evidence type="ECO:0000256" key="18">
    <source>
        <dbReference type="ARBA" id="ARBA00041418"/>
    </source>
</evidence>
<dbReference type="GO" id="GO:0032153">
    <property type="term" value="C:cell division site"/>
    <property type="evidence" value="ECO:0007669"/>
    <property type="project" value="TreeGrafter"/>
</dbReference>
<dbReference type="STRING" id="1797529.A2570_03520"/>
<dbReference type="GO" id="GO:0008955">
    <property type="term" value="F:peptidoglycan glycosyltransferase activity"/>
    <property type="evidence" value="ECO:0007669"/>
    <property type="project" value="UniProtKB-EC"/>
</dbReference>
<evidence type="ECO:0000256" key="12">
    <source>
        <dbReference type="ARBA" id="ARBA00023306"/>
    </source>
</evidence>
<feature type="transmembrane region" description="Helical" evidence="21">
    <location>
        <begin position="186"/>
        <end position="203"/>
    </location>
</feature>
<dbReference type="GO" id="GO:0051301">
    <property type="term" value="P:cell division"/>
    <property type="evidence" value="ECO:0007669"/>
    <property type="project" value="UniProtKB-KW"/>
</dbReference>
<evidence type="ECO:0000256" key="17">
    <source>
        <dbReference type="ARBA" id="ARBA00041185"/>
    </source>
</evidence>
<evidence type="ECO:0000256" key="9">
    <source>
        <dbReference type="ARBA" id="ARBA00022984"/>
    </source>
</evidence>
<feature type="transmembrane region" description="Helical" evidence="21">
    <location>
        <begin position="102"/>
        <end position="125"/>
    </location>
</feature>
<evidence type="ECO:0000256" key="16">
    <source>
        <dbReference type="ARBA" id="ARBA00038053"/>
    </source>
</evidence>
<dbReference type="InterPro" id="IPR001182">
    <property type="entry name" value="FtsW/RodA"/>
</dbReference>
<dbReference type="PROSITE" id="PS00428">
    <property type="entry name" value="FTSW_RODA_SPOVE"/>
    <property type="match status" value="1"/>
</dbReference>
<dbReference type="EC" id="2.4.99.28" evidence="19"/>
<feature type="transmembrane region" description="Helical" evidence="21">
    <location>
        <begin position="40"/>
        <end position="60"/>
    </location>
</feature>
<dbReference type="InterPro" id="IPR013437">
    <property type="entry name" value="FtsW"/>
</dbReference>
<keyword evidence="13" id="KW-0961">Cell wall biogenesis/degradation</keyword>
<feature type="transmembrane region" description="Helical" evidence="21">
    <location>
        <begin position="162"/>
        <end position="179"/>
    </location>
</feature>
<evidence type="ECO:0000256" key="8">
    <source>
        <dbReference type="ARBA" id="ARBA00022960"/>
    </source>
</evidence>
<sequence length="365" mass="40736">MRGHEPDKIIFAILGIFIFLGLFLVFDASSIRALQITNDALFYFKKQLLFLAIGLAAFFLTYKIDFNLWKKLSFVILILGFMLLLSVFIPGLGAEQKGATRWIYLGPISIQPAEFFKITFIIYLASFFSKKQNSLNNFLETIFPFLVIIGSTTAILLAQHSFGMLVIILIIAFAMFFVAGAPVKKIVPIAIIASIILGIFLWTEPYRRDRLMTFFKPEQNLLSKSYQINQALISIGSGGMTGVGLGHSRQKFEFLPETMGDSVFAIFAEETGFVGVTIVLIMISVFAWQGFNISRRSRDNFPRFLSFGITFAIVFQFLFNISAISGLIPLSGIPLPFLSYGGSSLITTLIMSGLLLNISKHTVQK</sequence>
<dbReference type="GO" id="GO:0071555">
    <property type="term" value="P:cell wall organization"/>
    <property type="evidence" value="ECO:0007669"/>
    <property type="project" value="UniProtKB-KW"/>
</dbReference>
<evidence type="ECO:0000256" key="5">
    <source>
        <dbReference type="ARBA" id="ARBA00022676"/>
    </source>
</evidence>
<gene>
    <name evidence="22" type="ORF">A2570_03520</name>
</gene>
<protein>
    <recommendedName>
        <fullName evidence="17">Probable peptidoglycan glycosyltransferase FtsW</fullName>
        <ecNumber evidence="19">2.4.99.28</ecNumber>
    </recommendedName>
    <alternativeName>
        <fullName evidence="18">Cell division protein FtsW</fullName>
    </alternativeName>
    <alternativeName>
        <fullName evidence="15">Cell wall polymerase</fullName>
    </alternativeName>
    <alternativeName>
        <fullName evidence="14">Peptidoglycan polymerase</fullName>
    </alternativeName>
</protein>
<dbReference type="PANTHER" id="PTHR30474">
    <property type="entry name" value="CELL CYCLE PROTEIN"/>
    <property type="match status" value="1"/>
</dbReference>
<evidence type="ECO:0000256" key="6">
    <source>
        <dbReference type="ARBA" id="ARBA00022679"/>
    </source>
</evidence>
<feature type="transmembrane region" description="Helical" evidence="21">
    <location>
        <begin position="272"/>
        <end position="292"/>
    </location>
</feature>
<keyword evidence="7 21" id="KW-0812">Transmembrane</keyword>
<keyword evidence="4 22" id="KW-0132">Cell division</keyword>
<keyword evidence="8" id="KW-0133">Cell shape</keyword>
<keyword evidence="12" id="KW-0131">Cell cycle</keyword>
<dbReference type="GO" id="GO:0005886">
    <property type="term" value="C:plasma membrane"/>
    <property type="evidence" value="ECO:0007669"/>
    <property type="project" value="UniProtKB-SubCell"/>
</dbReference>
<reference evidence="22 23" key="1">
    <citation type="journal article" date="2016" name="Nat. Commun.">
        <title>Thousands of microbial genomes shed light on interconnected biogeochemical processes in an aquifer system.</title>
        <authorList>
            <person name="Anantharaman K."/>
            <person name="Brown C.T."/>
            <person name="Hug L.A."/>
            <person name="Sharon I."/>
            <person name="Castelle C.J."/>
            <person name="Probst A.J."/>
            <person name="Thomas B.C."/>
            <person name="Singh A."/>
            <person name="Wilkins M.J."/>
            <person name="Karaoz U."/>
            <person name="Brodie E.L."/>
            <person name="Williams K.H."/>
            <person name="Hubbard S.S."/>
            <person name="Banfield J.F."/>
        </authorList>
    </citation>
    <scope>NUCLEOTIDE SEQUENCE [LARGE SCALE GENOMIC DNA]</scope>
</reference>
<evidence type="ECO:0000256" key="3">
    <source>
        <dbReference type="ARBA" id="ARBA00022475"/>
    </source>
</evidence>
<dbReference type="EMBL" id="MHHY01000009">
    <property type="protein sequence ID" value="OGY40320.1"/>
    <property type="molecule type" value="Genomic_DNA"/>
</dbReference>
<evidence type="ECO:0000256" key="21">
    <source>
        <dbReference type="SAM" id="Phobius"/>
    </source>
</evidence>
<dbReference type="GO" id="GO:0008360">
    <property type="term" value="P:regulation of cell shape"/>
    <property type="evidence" value="ECO:0007669"/>
    <property type="project" value="UniProtKB-KW"/>
</dbReference>
<keyword evidence="3" id="KW-1003">Cell membrane</keyword>
<accession>A0A1G1XL32</accession>
<dbReference type="PANTHER" id="PTHR30474:SF2">
    <property type="entry name" value="PEPTIDOGLYCAN GLYCOSYLTRANSFERASE FTSW-RELATED"/>
    <property type="match status" value="1"/>
</dbReference>
<evidence type="ECO:0000256" key="1">
    <source>
        <dbReference type="ARBA" id="ARBA00004651"/>
    </source>
</evidence>
<keyword evidence="9" id="KW-0573">Peptidoglycan synthesis</keyword>
<evidence type="ECO:0000256" key="11">
    <source>
        <dbReference type="ARBA" id="ARBA00023136"/>
    </source>
</evidence>
<keyword evidence="5" id="KW-0328">Glycosyltransferase</keyword>
<name>A0A1G1XL32_9BACT</name>
<evidence type="ECO:0000256" key="15">
    <source>
        <dbReference type="ARBA" id="ARBA00033270"/>
    </source>
</evidence>
<comment type="pathway">
    <text evidence="2">Cell wall biogenesis; peptidoglycan biosynthesis.</text>
</comment>
<feature type="transmembrane region" description="Helical" evidence="21">
    <location>
        <begin position="137"/>
        <end position="156"/>
    </location>
</feature>
<comment type="caution">
    <text evidence="22">The sequence shown here is derived from an EMBL/GenBank/DDBJ whole genome shotgun (WGS) entry which is preliminary data.</text>
</comment>
<proteinExistence type="inferred from homology"/>
<dbReference type="NCBIfam" id="TIGR02614">
    <property type="entry name" value="ftsW"/>
    <property type="match status" value="1"/>
</dbReference>
<comment type="similarity">
    <text evidence="16">Belongs to the SEDS family. FtsW subfamily.</text>
</comment>
<feature type="transmembrane region" description="Helical" evidence="21">
    <location>
        <begin position="337"/>
        <end position="358"/>
    </location>
</feature>
<keyword evidence="11 21" id="KW-0472">Membrane</keyword>